<dbReference type="Proteomes" id="UP000027456">
    <property type="component" value="Unassembled WGS sequence"/>
</dbReference>
<sequence length="345" mass="37448">MAPTKNGSIVFREPPTDYPIPGKTVVYEQGAIDLDQVPLNGGILVKTLWISIDPYLRGRLREAHVKSYLPAFTLGEVIFGLGVVVVLRSEKRELKAGDYLYVLDLPYQHYAVLSSNHPVTPIDNQGLSLSLFLGVLGMPGKTAYYGLDAIGKPKAGETIYISTGAGPVGATVAQLCKAKGLKVIASAGSDEKVEYMKSIGVDVPFNYKKEKVADVLAREGPLDIYWDNVGGETLEAAIDACSDQGARIVACGAISSYNGTRYGVKNTDLIFAKQLTIQGMFVYSLEAQAEDPSRFFTDMIALIQRGELKYNESIWDELESVGEAILAVQKGTNEGKVVIRVSRKD</sequence>
<dbReference type="CDD" id="cd05288">
    <property type="entry name" value="PGDH"/>
    <property type="match status" value="1"/>
</dbReference>
<feature type="domain" description="Enoyl reductase (ER)" evidence="2">
    <location>
        <begin position="22"/>
        <end position="339"/>
    </location>
</feature>
<gene>
    <name evidence="3" type="ORF">V565_056690</name>
</gene>
<reference evidence="3 4" key="1">
    <citation type="submission" date="2013-12" db="EMBL/GenBank/DDBJ databases">
        <authorList>
            <person name="Cubeta M."/>
            <person name="Pakala S."/>
            <person name="Fedorova N."/>
            <person name="Thomas E."/>
            <person name="Dean R."/>
            <person name="Jabaji S."/>
            <person name="Neate S."/>
            <person name="Toda T."/>
            <person name="Tavantzis S."/>
            <person name="Vilgalys R."/>
            <person name="Bharathan N."/>
            <person name="Pakala S."/>
            <person name="Losada L.S."/>
            <person name="Zafar N."/>
            <person name="Nierman W."/>
        </authorList>
    </citation>
    <scope>NUCLEOTIDE SEQUENCE [LARGE SCALE GENOMIC DNA]</scope>
    <source>
        <strain evidence="3 4">123E</strain>
    </source>
</reference>
<dbReference type="InterPro" id="IPR013149">
    <property type="entry name" value="ADH-like_C"/>
</dbReference>
<dbReference type="PANTHER" id="PTHR43205">
    <property type="entry name" value="PROSTAGLANDIN REDUCTASE"/>
    <property type="match status" value="1"/>
</dbReference>
<dbReference type="OrthoDB" id="809632at2759"/>
<dbReference type="InterPro" id="IPR020843">
    <property type="entry name" value="ER"/>
</dbReference>
<dbReference type="InterPro" id="IPR036291">
    <property type="entry name" value="NAD(P)-bd_dom_sf"/>
</dbReference>
<name>A0A074RXQ7_9AGAM</name>
<keyword evidence="1" id="KW-0560">Oxidoreductase</keyword>
<dbReference type="FunFam" id="3.40.50.720:FF:000121">
    <property type="entry name" value="Prostaglandin reductase 2"/>
    <property type="match status" value="1"/>
</dbReference>
<dbReference type="Pfam" id="PF16884">
    <property type="entry name" value="ADH_N_2"/>
    <property type="match status" value="1"/>
</dbReference>
<dbReference type="InterPro" id="IPR011032">
    <property type="entry name" value="GroES-like_sf"/>
</dbReference>
<organism evidence="3 4">
    <name type="scientific">Rhizoctonia solani 123E</name>
    <dbReference type="NCBI Taxonomy" id="1423351"/>
    <lineage>
        <taxon>Eukaryota</taxon>
        <taxon>Fungi</taxon>
        <taxon>Dikarya</taxon>
        <taxon>Basidiomycota</taxon>
        <taxon>Agaricomycotina</taxon>
        <taxon>Agaricomycetes</taxon>
        <taxon>Cantharellales</taxon>
        <taxon>Ceratobasidiaceae</taxon>
        <taxon>Rhizoctonia</taxon>
    </lineage>
</organism>
<dbReference type="SUPFAM" id="SSF50129">
    <property type="entry name" value="GroES-like"/>
    <property type="match status" value="1"/>
</dbReference>
<comment type="caution">
    <text evidence="3">The sequence shown here is derived from an EMBL/GenBank/DDBJ whole genome shotgun (WGS) entry which is preliminary data.</text>
</comment>
<dbReference type="Pfam" id="PF00107">
    <property type="entry name" value="ADH_zinc_N"/>
    <property type="match status" value="1"/>
</dbReference>
<dbReference type="InterPro" id="IPR041694">
    <property type="entry name" value="ADH_N_2"/>
</dbReference>
<dbReference type="InterPro" id="IPR045010">
    <property type="entry name" value="MDR_fam"/>
</dbReference>
<proteinExistence type="predicted"/>
<dbReference type="PANTHER" id="PTHR43205:SF7">
    <property type="entry name" value="PROSTAGLANDIN REDUCTASE 1"/>
    <property type="match status" value="1"/>
</dbReference>
<evidence type="ECO:0000256" key="1">
    <source>
        <dbReference type="ARBA" id="ARBA00023002"/>
    </source>
</evidence>
<dbReference type="EMBL" id="AZST01000148">
    <property type="protein sequence ID" value="KEP51714.1"/>
    <property type="molecule type" value="Genomic_DNA"/>
</dbReference>
<keyword evidence="4" id="KW-1185">Reference proteome</keyword>
<accession>A0A074RXQ7</accession>
<dbReference type="SUPFAM" id="SSF51735">
    <property type="entry name" value="NAD(P)-binding Rossmann-fold domains"/>
    <property type="match status" value="1"/>
</dbReference>
<dbReference type="GO" id="GO:0016628">
    <property type="term" value="F:oxidoreductase activity, acting on the CH-CH group of donors, NAD or NADP as acceptor"/>
    <property type="evidence" value="ECO:0007669"/>
    <property type="project" value="InterPro"/>
</dbReference>
<dbReference type="AlphaFoldDB" id="A0A074RXQ7"/>
<evidence type="ECO:0000313" key="4">
    <source>
        <dbReference type="Proteomes" id="UP000027456"/>
    </source>
</evidence>
<dbReference type="HOGENOM" id="CLU_026673_29_1_1"/>
<evidence type="ECO:0000259" key="2">
    <source>
        <dbReference type="SMART" id="SM00829"/>
    </source>
</evidence>
<evidence type="ECO:0000313" key="3">
    <source>
        <dbReference type="EMBL" id="KEP51714.1"/>
    </source>
</evidence>
<dbReference type="Gene3D" id="3.40.50.720">
    <property type="entry name" value="NAD(P)-binding Rossmann-like Domain"/>
    <property type="match status" value="1"/>
</dbReference>
<dbReference type="Gene3D" id="3.90.180.10">
    <property type="entry name" value="Medium-chain alcohol dehydrogenases, catalytic domain"/>
    <property type="match status" value="1"/>
</dbReference>
<protein>
    <submittedName>
        <fullName evidence="3">Zinc-binding dehydrogenase</fullName>
    </submittedName>
</protein>
<dbReference type="SMART" id="SM00829">
    <property type="entry name" value="PKS_ER"/>
    <property type="match status" value="1"/>
</dbReference>
<dbReference type="STRING" id="1423351.A0A074RXQ7"/>